<evidence type="ECO:0000313" key="1">
    <source>
        <dbReference type="EMBL" id="TXS95866.1"/>
    </source>
</evidence>
<comment type="caution">
    <text evidence="1">The sequence shown here is derived from an EMBL/GenBank/DDBJ whole genome shotgun (WGS) entry which is preliminary data.</text>
</comment>
<dbReference type="EMBL" id="VRZA01000002">
    <property type="protein sequence ID" value="TXS95866.1"/>
    <property type="molecule type" value="Genomic_DNA"/>
</dbReference>
<gene>
    <name evidence="1" type="ORF">FV139_08390</name>
</gene>
<sequence length="402" mass="44821">MRKFPRTLLILALASALAVSVLKVWGEDLLVYYIEPSEPFDSTILAARPDYGDDRFWAALPDKASAAQLVPEGLPDPAGPRQADVFYIHPTSYISGKTWNSPLFSDSRAWEMVDVILGAQASAFNLCCNVYAPHYRQAALASFLAFDRPDGAAALDLAYADIASAFEEFLARIGDRPFVVASHSQGTYHALRLLAEQVDGRAIQQRMVAAYLVGYWLPMDTFGRTMKHIEPCNANSDIACVLHWSTYGEHGVRRNGVPHWYPGGAELSDGKPLLCNNPLNWQREGRRVPASEHPGALYVARGGGLLYDLLNLPTDIELKQLPALLPHWTWAECRDGLLHVAEQVNGPFGEFNSDPRQDYHLADYSLFYQSIRENAWERVARFAAQYSYHPSPSVPDGLRSRD</sequence>
<keyword evidence="2" id="KW-1185">Reference proteome</keyword>
<name>A0A5C9A560_9GAMM</name>
<dbReference type="AlphaFoldDB" id="A0A5C9A560"/>
<organism evidence="1 2">
    <name type="scientific">Parahaliea maris</name>
    <dbReference type="NCBI Taxonomy" id="2716870"/>
    <lineage>
        <taxon>Bacteria</taxon>
        <taxon>Pseudomonadati</taxon>
        <taxon>Pseudomonadota</taxon>
        <taxon>Gammaproteobacteria</taxon>
        <taxon>Cellvibrionales</taxon>
        <taxon>Halieaceae</taxon>
        <taxon>Parahaliea</taxon>
    </lineage>
</organism>
<evidence type="ECO:0000313" key="2">
    <source>
        <dbReference type="Proteomes" id="UP000321039"/>
    </source>
</evidence>
<dbReference type="RefSeq" id="WP_148067931.1">
    <property type="nucleotide sequence ID" value="NZ_VRZA01000002.1"/>
</dbReference>
<accession>A0A5C9A560</accession>
<proteinExistence type="predicted"/>
<dbReference type="SUPFAM" id="SSF53474">
    <property type="entry name" value="alpha/beta-Hydrolases"/>
    <property type="match status" value="1"/>
</dbReference>
<dbReference type="InterPro" id="IPR021440">
    <property type="entry name" value="DUF3089"/>
</dbReference>
<reference evidence="1 2" key="1">
    <citation type="submission" date="2019-08" db="EMBL/GenBank/DDBJ databases">
        <title>Parahaliea maris sp. nov., isolated from the surface seawater.</title>
        <authorList>
            <person name="Liu Y."/>
        </authorList>
    </citation>
    <scope>NUCLEOTIDE SEQUENCE [LARGE SCALE GENOMIC DNA]</scope>
    <source>
        <strain evidence="1 2">HSLHS9</strain>
    </source>
</reference>
<dbReference type="Pfam" id="PF11288">
    <property type="entry name" value="DUF3089"/>
    <property type="match status" value="1"/>
</dbReference>
<protein>
    <submittedName>
        <fullName evidence="1">DUF3089 domain-containing protein</fullName>
    </submittedName>
</protein>
<dbReference type="Gene3D" id="3.40.50.1820">
    <property type="entry name" value="alpha/beta hydrolase"/>
    <property type="match status" value="1"/>
</dbReference>
<dbReference type="InterPro" id="IPR029058">
    <property type="entry name" value="AB_hydrolase_fold"/>
</dbReference>
<dbReference type="Proteomes" id="UP000321039">
    <property type="component" value="Unassembled WGS sequence"/>
</dbReference>